<feature type="transmembrane region" description="Helical" evidence="1">
    <location>
        <begin position="170"/>
        <end position="190"/>
    </location>
</feature>
<proteinExistence type="predicted"/>
<feature type="transmembrane region" description="Helical" evidence="1">
    <location>
        <begin position="202"/>
        <end position="223"/>
    </location>
</feature>
<evidence type="ECO:0000256" key="1">
    <source>
        <dbReference type="SAM" id="Phobius"/>
    </source>
</evidence>
<feature type="transmembrane region" description="Helical" evidence="1">
    <location>
        <begin position="38"/>
        <end position="58"/>
    </location>
</feature>
<reference evidence="2 3" key="1">
    <citation type="submission" date="2020-04" db="EMBL/GenBank/DDBJ databases">
        <title>Paraburkholderia sp. G-4-1-8 isolated from soil.</title>
        <authorList>
            <person name="Dahal R.H."/>
        </authorList>
    </citation>
    <scope>NUCLEOTIDE SEQUENCE [LARGE SCALE GENOMIC DNA]</scope>
    <source>
        <strain evidence="2 3">G-4-1-8</strain>
    </source>
</reference>
<feature type="transmembrane region" description="Helical" evidence="1">
    <location>
        <begin position="81"/>
        <end position="101"/>
    </location>
</feature>
<gene>
    <name evidence="2" type="ORF">HHL14_28950</name>
</gene>
<sequence>MKAHSTSVQTSVVSVNVDEAGCQKFNPDIKSSNMKRPAIVTGIACLNLMGVLSALWLYDTKGGVRIGSDPLFIGSVLPIRWQWNLVTASTAVSLLTTIGLFRGWNWARWLALALIVLFYIVTVPVRDVHMLPSYFFTLAGSTLTFSLLFFSPVINRYFARPAEEKRKLTIRGIIGMTLFVFTVFTLHSIVRGLFWRTLSVEVAWIGLGLFVLPALLLSLLVRWHLEVSLREISALLLAVPIFFVNQLAGWVLVLHFAYSAVLLRYPEGLLQRALFMLALGAGGLLLAVYVARRYRITPADGSKQVI</sequence>
<evidence type="ECO:0000313" key="3">
    <source>
        <dbReference type="Proteomes" id="UP000583127"/>
    </source>
</evidence>
<dbReference type="EMBL" id="JABBFZ010000026">
    <property type="protein sequence ID" value="NML34842.1"/>
    <property type="molecule type" value="Genomic_DNA"/>
</dbReference>
<evidence type="ECO:0000313" key="2">
    <source>
        <dbReference type="EMBL" id="NML34842.1"/>
    </source>
</evidence>
<feature type="transmembrane region" description="Helical" evidence="1">
    <location>
        <begin position="131"/>
        <end position="150"/>
    </location>
</feature>
<keyword evidence="1" id="KW-0812">Transmembrane</keyword>
<dbReference type="RefSeq" id="WP_169501029.1">
    <property type="nucleotide sequence ID" value="NZ_JABBFZ010000026.1"/>
</dbReference>
<organism evidence="2 3">
    <name type="scientific">Paraburkholderia antibiotica</name>
    <dbReference type="NCBI Taxonomy" id="2728839"/>
    <lineage>
        <taxon>Bacteria</taxon>
        <taxon>Pseudomonadati</taxon>
        <taxon>Pseudomonadota</taxon>
        <taxon>Betaproteobacteria</taxon>
        <taxon>Burkholderiales</taxon>
        <taxon>Burkholderiaceae</taxon>
        <taxon>Paraburkholderia</taxon>
    </lineage>
</organism>
<feature type="transmembrane region" description="Helical" evidence="1">
    <location>
        <begin position="106"/>
        <end position="125"/>
    </location>
</feature>
<accession>A0A7Y0A1L9</accession>
<keyword evidence="1" id="KW-1133">Transmembrane helix</keyword>
<comment type="caution">
    <text evidence="2">The sequence shown here is derived from an EMBL/GenBank/DDBJ whole genome shotgun (WGS) entry which is preliminary data.</text>
</comment>
<keyword evidence="1" id="KW-0472">Membrane</keyword>
<dbReference type="AlphaFoldDB" id="A0A7Y0A1L9"/>
<feature type="transmembrane region" description="Helical" evidence="1">
    <location>
        <begin position="235"/>
        <end position="258"/>
    </location>
</feature>
<keyword evidence="3" id="KW-1185">Reference proteome</keyword>
<protein>
    <submittedName>
        <fullName evidence="2">Uncharacterized protein</fullName>
    </submittedName>
</protein>
<feature type="transmembrane region" description="Helical" evidence="1">
    <location>
        <begin position="270"/>
        <end position="291"/>
    </location>
</feature>
<name>A0A7Y0A1L9_9BURK</name>
<dbReference type="Proteomes" id="UP000583127">
    <property type="component" value="Unassembled WGS sequence"/>
</dbReference>